<accession>A0ACA9P1X8</accession>
<proteinExistence type="predicted"/>
<dbReference type="EMBL" id="CAJVPW010019780">
    <property type="protein sequence ID" value="CAG8686851.1"/>
    <property type="molecule type" value="Genomic_DNA"/>
</dbReference>
<protein>
    <submittedName>
        <fullName evidence="1">6086_t:CDS:1</fullName>
    </submittedName>
</protein>
<dbReference type="Proteomes" id="UP000789366">
    <property type="component" value="Unassembled WGS sequence"/>
</dbReference>
<gene>
    <name evidence="1" type="ORF">SPELUC_LOCUS10507</name>
</gene>
<sequence length="94" mass="11088">MSNQSDMYSEKQNKTLKCKSAGRPKEKIWDYYMTNNDINDHSTTCYYCPKNWNNGRPAEMEAHLANICPNAPKDIKEYWQESLSNKVISYKRTK</sequence>
<name>A0ACA9P1X8_9GLOM</name>
<evidence type="ECO:0000313" key="1">
    <source>
        <dbReference type="EMBL" id="CAG8686851.1"/>
    </source>
</evidence>
<reference evidence="1" key="1">
    <citation type="submission" date="2021-06" db="EMBL/GenBank/DDBJ databases">
        <authorList>
            <person name="Kallberg Y."/>
            <person name="Tangrot J."/>
            <person name="Rosling A."/>
        </authorList>
    </citation>
    <scope>NUCLEOTIDE SEQUENCE</scope>
    <source>
        <strain evidence="1">28 12/20/2015</strain>
    </source>
</reference>
<organism evidence="1 2">
    <name type="scientific">Cetraspora pellucida</name>
    <dbReference type="NCBI Taxonomy" id="1433469"/>
    <lineage>
        <taxon>Eukaryota</taxon>
        <taxon>Fungi</taxon>
        <taxon>Fungi incertae sedis</taxon>
        <taxon>Mucoromycota</taxon>
        <taxon>Glomeromycotina</taxon>
        <taxon>Glomeromycetes</taxon>
        <taxon>Diversisporales</taxon>
        <taxon>Gigasporaceae</taxon>
        <taxon>Cetraspora</taxon>
    </lineage>
</organism>
<feature type="non-terminal residue" evidence="1">
    <location>
        <position position="94"/>
    </location>
</feature>
<evidence type="ECO:0000313" key="2">
    <source>
        <dbReference type="Proteomes" id="UP000789366"/>
    </source>
</evidence>
<keyword evidence="2" id="KW-1185">Reference proteome</keyword>
<comment type="caution">
    <text evidence="1">The sequence shown here is derived from an EMBL/GenBank/DDBJ whole genome shotgun (WGS) entry which is preliminary data.</text>
</comment>